<sequence>MKIKKSNLLILSTFFLGVCQVHAQFLMRGKVLDAESLQPLEFATVFINNSTFGDITDRNGAFQINVPAGNYELVISYLGYQTFSFPFNTNTIRDSYEFRILPEFFELEEARIAEKRDKAWYNNLEIFKENFLGTSINGQRCKILNPEVLILDNETNKNVLTAKSKGILEIENPNLGYSIKYVLEGFELDFENKVSKYAGYPYFIEKDIPRRRKAQIEKQRIRAFEGSITHFVRVLYQGNIEEEGFVVKKSEIKNNRERPSDAEIEVAKEQLAQTRTWLVRDSLRQFIQKENLPKERFELSEEDLSVDNLVEEARNGWLFLTYSDPFFVIFEKEHEEPNFRKYSAKQSDTNQIRGKSVGIHAKLDPMPFQVTQLTLTGNALRIFEDGSYFHPFDLYLNGYMAWEKIGDLMPFDYKMSD</sequence>
<comment type="caution">
    <text evidence="2">The sequence shown here is derived from an EMBL/GenBank/DDBJ whole genome shotgun (WGS) entry which is preliminary data.</text>
</comment>
<dbReference type="SUPFAM" id="SSF49464">
    <property type="entry name" value="Carboxypeptidase regulatory domain-like"/>
    <property type="match status" value="1"/>
</dbReference>
<keyword evidence="3" id="KW-1185">Reference proteome</keyword>
<evidence type="ECO:0000313" key="3">
    <source>
        <dbReference type="Proteomes" id="UP001597414"/>
    </source>
</evidence>
<accession>A0ABW5BAG3</accession>
<dbReference type="Pfam" id="PF13715">
    <property type="entry name" value="CarbopepD_reg_2"/>
    <property type="match status" value="1"/>
</dbReference>
<dbReference type="EMBL" id="JBHUIV010000014">
    <property type="protein sequence ID" value="MFD2201676.1"/>
    <property type="molecule type" value="Genomic_DNA"/>
</dbReference>
<dbReference type="Gene3D" id="2.60.40.1120">
    <property type="entry name" value="Carboxypeptidase-like, regulatory domain"/>
    <property type="match status" value="1"/>
</dbReference>
<reference evidence="3" key="1">
    <citation type="journal article" date="2019" name="Int. J. Syst. Evol. Microbiol.">
        <title>The Global Catalogue of Microorganisms (GCM) 10K type strain sequencing project: providing services to taxonomists for standard genome sequencing and annotation.</title>
        <authorList>
            <consortium name="The Broad Institute Genomics Platform"/>
            <consortium name="The Broad Institute Genome Sequencing Center for Infectious Disease"/>
            <person name="Wu L."/>
            <person name="Ma J."/>
        </authorList>
    </citation>
    <scope>NUCLEOTIDE SEQUENCE [LARGE SCALE GENOMIC DNA]</scope>
    <source>
        <strain evidence="3">KCTC 19812</strain>
    </source>
</reference>
<feature type="signal peptide" evidence="1">
    <location>
        <begin position="1"/>
        <end position="23"/>
    </location>
</feature>
<name>A0ABW5BAG3_9BACT</name>
<gene>
    <name evidence="2" type="ORF">ACFSKV_08870</name>
</gene>
<organism evidence="2 3">
    <name type="scientific">Shivajiella indica</name>
    <dbReference type="NCBI Taxonomy" id="872115"/>
    <lineage>
        <taxon>Bacteria</taxon>
        <taxon>Pseudomonadati</taxon>
        <taxon>Bacteroidota</taxon>
        <taxon>Cytophagia</taxon>
        <taxon>Cytophagales</taxon>
        <taxon>Cyclobacteriaceae</taxon>
        <taxon>Shivajiella</taxon>
    </lineage>
</organism>
<evidence type="ECO:0000256" key="1">
    <source>
        <dbReference type="SAM" id="SignalP"/>
    </source>
</evidence>
<evidence type="ECO:0000313" key="2">
    <source>
        <dbReference type="EMBL" id="MFD2201676.1"/>
    </source>
</evidence>
<dbReference type="Proteomes" id="UP001597414">
    <property type="component" value="Unassembled WGS sequence"/>
</dbReference>
<proteinExistence type="predicted"/>
<protein>
    <submittedName>
        <fullName evidence="2">Carboxypeptidase-like regulatory domain-containing protein</fullName>
    </submittedName>
</protein>
<dbReference type="InterPro" id="IPR008969">
    <property type="entry name" value="CarboxyPept-like_regulatory"/>
</dbReference>
<feature type="chain" id="PRO_5045379727" evidence="1">
    <location>
        <begin position="24"/>
        <end position="417"/>
    </location>
</feature>
<keyword evidence="1" id="KW-0732">Signal</keyword>
<dbReference type="RefSeq" id="WP_380801601.1">
    <property type="nucleotide sequence ID" value="NZ_JBHUIV010000014.1"/>
</dbReference>